<dbReference type="OrthoDB" id="9798250at2"/>
<sequence>MTTAVLVVAKSPVPGEAKTRLIPRYGPHGAAELAAAALLDTVRIAGAVPGARVVVACRGHLGDAVRTEELAVAFAGCAVIGQRGNGFGERLANAHRDAVGLGAHRVVQIGMDTPQVTAGQLAEMVEDLDRDDTDAILAPAGDGGWWALGLRDGRGASVLPSVPMSRPDTGALTERALRGEGLRVRRANLLDDVDVPTDVDRVAVQCPADSEFARTAAQLGFSTDRSRHGAH</sequence>
<keyword evidence="2" id="KW-1185">Reference proteome</keyword>
<protein>
    <recommendedName>
        <fullName evidence="3">Glycosyltransferase</fullName>
    </recommendedName>
</protein>
<dbReference type="SUPFAM" id="SSF53448">
    <property type="entry name" value="Nucleotide-diphospho-sugar transferases"/>
    <property type="match status" value="1"/>
</dbReference>
<dbReference type="STRING" id="1108045.GORHZ_126_00500"/>
<dbReference type="Gene3D" id="3.90.550.10">
    <property type="entry name" value="Spore Coat Polysaccharide Biosynthesis Protein SpsA, Chain A"/>
    <property type="match status" value="1"/>
</dbReference>
<proteinExistence type="predicted"/>
<comment type="caution">
    <text evidence="1">The sequence shown here is derived from an EMBL/GenBank/DDBJ whole genome shotgun (WGS) entry which is preliminary data.</text>
</comment>
<name>K6WXQ9_9ACTN</name>
<dbReference type="PANTHER" id="PTHR36529">
    <property type="entry name" value="SLL1095 PROTEIN"/>
    <property type="match status" value="1"/>
</dbReference>
<dbReference type="eggNOG" id="COG3222">
    <property type="taxonomic scope" value="Bacteria"/>
</dbReference>
<dbReference type="EMBL" id="BAHC01000126">
    <property type="protein sequence ID" value="GAB91309.1"/>
    <property type="molecule type" value="Genomic_DNA"/>
</dbReference>
<dbReference type="Proteomes" id="UP000008363">
    <property type="component" value="Unassembled WGS sequence"/>
</dbReference>
<accession>K6WXQ9</accession>
<dbReference type="InterPro" id="IPR029044">
    <property type="entry name" value="Nucleotide-diphossugar_trans"/>
</dbReference>
<evidence type="ECO:0000313" key="2">
    <source>
        <dbReference type="Proteomes" id="UP000008363"/>
    </source>
</evidence>
<dbReference type="InterPro" id="IPR018641">
    <property type="entry name" value="Trfase_1_rSAM/seldom-assoc"/>
</dbReference>
<evidence type="ECO:0008006" key="3">
    <source>
        <dbReference type="Google" id="ProtNLM"/>
    </source>
</evidence>
<dbReference type="RefSeq" id="WP_006334653.1">
    <property type="nucleotide sequence ID" value="NZ_BAHC01000126.1"/>
</dbReference>
<evidence type="ECO:0000313" key="1">
    <source>
        <dbReference type="EMBL" id="GAB91309.1"/>
    </source>
</evidence>
<organism evidence="1 2">
    <name type="scientific">Gordonia rhizosphera NBRC 16068</name>
    <dbReference type="NCBI Taxonomy" id="1108045"/>
    <lineage>
        <taxon>Bacteria</taxon>
        <taxon>Bacillati</taxon>
        <taxon>Actinomycetota</taxon>
        <taxon>Actinomycetes</taxon>
        <taxon>Mycobacteriales</taxon>
        <taxon>Gordoniaceae</taxon>
        <taxon>Gordonia</taxon>
    </lineage>
</organism>
<reference evidence="1 2" key="1">
    <citation type="submission" date="2012-08" db="EMBL/GenBank/DDBJ databases">
        <title>Whole genome shotgun sequence of Gordonia rhizosphera NBRC 16068.</title>
        <authorList>
            <person name="Takarada H."/>
            <person name="Isaki S."/>
            <person name="Hosoyama A."/>
            <person name="Tsuchikane K."/>
            <person name="Katsumata H."/>
            <person name="Baba S."/>
            <person name="Ohji S."/>
            <person name="Yamazaki S."/>
            <person name="Fujita N."/>
        </authorList>
    </citation>
    <scope>NUCLEOTIDE SEQUENCE [LARGE SCALE GENOMIC DNA]</scope>
    <source>
        <strain evidence="1 2">NBRC 16068</strain>
    </source>
</reference>
<dbReference type="PANTHER" id="PTHR36529:SF1">
    <property type="entry name" value="GLYCOSYLTRANSFERASE"/>
    <property type="match status" value="1"/>
</dbReference>
<dbReference type="Pfam" id="PF09837">
    <property type="entry name" value="DUF2064"/>
    <property type="match status" value="1"/>
</dbReference>
<dbReference type="AlphaFoldDB" id="K6WXQ9"/>
<gene>
    <name evidence="1" type="ORF">GORHZ_126_00500</name>
</gene>